<dbReference type="PANTHER" id="PTHR12062">
    <property type="entry name" value="N-ACETYLGLUCOSAMINYLTRANSFERASE VI"/>
    <property type="match status" value="1"/>
</dbReference>
<reference evidence="2 3" key="1">
    <citation type="journal article" date="2014" name="Genome Biol. Evol.">
        <title>The genome of the myxosporean Thelohanellus kitauei shows adaptations to nutrient acquisition within its fish host.</title>
        <authorList>
            <person name="Yang Y."/>
            <person name="Xiong J."/>
            <person name="Zhou Z."/>
            <person name="Huo F."/>
            <person name="Miao W."/>
            <person name="Ran C."/>
            <person name="Liu Y."/>
            <person name="Zhang J."/>
            <person name="Feng J."/>
            <person name="Wang M."/>
            <person name="Wang M."/>
            <person name="Wang L."/>
            <person name="Yao B."/>
        </authorList>
    </citation>
    <scope>NUCLEOTIDE SEQUENCE [LARGE SCALE GENOMIC DNA]</scope>
    <source>
        <strain evidence="2">Wuqing</strain>
    </source>
</reference>
<keyword evidence="2" id="KW-0328">Glycosyltransferase</keyword>
<dbReference type="OMA" id="RIIWRTR"/>
<organism evidence="2 3">
    <name type="scientific">Thelohanellus kitauei</name>
    <name type="common">Myxosporean</name>
    <dbReference type="NCBI Taxonomy" id="669202"/>
    <lineage>
        <taxon>Eukaryota</taxon>
        <taxon>Metazoa</taxon>
        <taxon>Cnidaria</taxon>
        <taxon>Myxozoa</taxon>
        <taxon>Myxosporea</taxon>
        <taxon>Bivalvulida</taxon>
        <taxon>Platysporina</taxon>
        <taxon>Myxobolidae</taxon>
        <taxon>Thelohanellus</taxon>
    </lineage>
</organism>
<dbReference type="SUPFAM" id="SSF53448">
    <property type="entry name" value="Nucleotide-diphospho-sugar transferases"/>
    <property type="match status" value="1"/>
</dbReference>
<gene>
    <name evidence="2" type="ORF">RF11_09258</name>
</gene>
<dbReference type="AlphaFoldDB" id="A0A0C2IHP6"/>
<dbReference type="GO" id="GO:0006487">
    <property type="term" value="P:protein N-linked glycosylation"/>
    <property type="evidence" value="ECO:0007669"/>
    <property type="project" value="TreeGrafter"/>
</dbReference>
<dbReference type="InterPro" id="IPR029044">
    <property type="entry name" value="Nucleotide-diphossugar_trans"/>
</dbReference>
<dbReference type="GO" id="GO:0008375">
    <property type="term" value="F:acetylglucosaminyltransferase activity"/>
    <property type="evidence" value="ECO:0007669"/>
    <property type="project" value="TreeGrafter"/>
</dbReference>
<evidence type="ECO:0000313" key="3">
    <source>
        <dbReference type="Proteomes" id="UP000031668"/>
    </source>
</evidence>
<comment type="caution">
    <text evidence="2">The sequence shown here is derived from an EMBL/GenBank/DDBJ whole genome shotgun (WGS) entry which is preliminary data.</text>
</comment>
<dbReference type="InterPro" id="IPR006759">
    <property type="entry name" value="Glyco_transf_54"/>
</dbReference>
<keyword evidence="3" id="KW-1185">Reference proteome</keyword>
<evidence type="ECO:0000259" key="1">
    <source>
        <dbReference type="Pfam" id="PF04666"/>
    </source>
</evidence>
<accession>A0A0C2IHP6</accession>
<dbReference type="Proteomes" id="UP000031668">
    <property type="component" value="Unassembled WGS sequence"/>
</dbReference>
<proteinExistence type="predicted"/>
<dbReference type="OrthoDB" id="2016523at2759"/>
<dbReference type="Pfam" id="PF04666">
    <property type="entry name" value="MGAT4_cons"/>
    <property type="match status" value="1"/>
</dbReference>
<feature type="domain" description="MGAT4 conserved region" evidence="1">
    <location>
        <begin position="22"/>
        <end position="230"/>
    </location>
</feature>
<evidence type="ECO:0000313" key="2">
    <source>
        <dbReference type="EMBL" id="KII64849.1"/>
    </source>
</evidence>
<name>A0A0C2IHP6_THEKT</name>
<protein>
    <submittedName>
        <fullName evidence="2">Alpha-1,3-mannosyl-glycoprotein 4-beta-N-acetylglucosaminyltransferase A</fullName>
    </submittedName>
</protein>
<dbReference type="Gene3D" id="3.90.550.10">
    <property type="entry name" value="Spore Coat Polysaccharide Biosynthesis Protein SpsA, Chain A"/>
    <property type="match status" value="1"/>
</dbReference>
<dbReference type="EMBL" id="JWZT01004076">
    <property type="protein sequence ID" value="KII64849.1"/>
    <property type="molecule type" value="Genomic_DNA"/>
</dbReference>
<keyword evidence="2" id="KW-0808">Transferase</keyword>
<dbReference type="InterPro" id="IPR057279">
    <property type="entry name" value="MGAT4"/>
</dbReference>
<sequence>MDEVLCCLPNGKQFRRKDIKFVGNISERQKIAIIMPTVVRKIDTNDKDMSYLLQTLEKLIPQLKNDVALLIFIGDTEPDKIMTIISKIQEAYPLYIEMGRLQVVSLENVKYQIPPIIPPSTYKDDTKRIIWRTRQNLLYSFMFTYARSFGEYILMMEDDSFPVPDMLRRIEKEIQDCSNIEWYHLRFSEYFGEIGIVYKPQILPFISRHLRNFYTEDPCDNLRHKLLLRIFKNQIVKHFTYLGCPITTNTGTQFHHIGLISSINQ</sequence>
<dbReference type="PANTHER" id="PTHR12062:SF0">
    <property type="entry name" value="ALPHA-1,3-MANNOSYL-GLYCOPROTEIN 4-BETA-N-ACETYLGLUCOSAMINYLTRANSFERASE B"/>
    <property type="match status" value="1"/>
</dbReference>